<evidence type="ECO:0000313" key="1">
    <source>
        <dbReference type="EMBL" id="SDE64122.1"/>
    </source>
</evidence>
<reference evidence="1 2" key="1">
    <citation type="submission" date="2016-10" db="EMBL/GenBank/DDBJ databases">
        <authorList>
            <person name="de Groot N.N."/>
        </authorList>
    </citation>
    <scope>NUCLEOTIDE SEQUENCE [LARGE SCALE GENOMIC DNA]</scope>
    <source>
        <strain evidence="1 2">DSM 24015</strain>
    </source>
</reference>
<protein>
    <submittedName>
        <fullName evidence="1">Uncharacterized protein</fullName>
    </submittedName>
</protein>
<dbReference type="EMBL" id="FNAS01000016">
    <property type="protein sequence ID" value="SDE64122.1"/>
    <property type="molecule type" value="Genomic_DNA"/>
</dbReference>
<dbReference type="AlphaFoldDB" id="A0A1G7EKF4"/>
<proteinExistence type="predicted"/>
<accession>A0A1G7EKF4</accession>
<organism evidence="1 2">
    <name type="scientific">Riemerella columbipharyngis</name>
    <dbReference type="NCBI Taxonomy" id="1071918"/>
    <lineage>
        <taxon>Bacteria</taxon>
        <taxon>Pseudomonadati</taxon>
        <taxon>Bacteroidota</taxon>
        <taxon>Flavobacteriia</taxon>
        <taxon>Flavobacteriales</taxon>
        <taxon>Weeksellaceae</taxon>
        <taxon>Riemerella</taxon>
    </lineage>
</organism>
<gene>
    <name evidence="1" type="ORF">SAMN05421544_11631</name>
</gene>
<name>A0A1G7EKF4_9FLAO</name>
<dbReference type="Proteomes" id="UP000198517">
    <property type="component" value="Unassembled WGS sequence"/>
</dbReference>
<sequence>MKNKYIAHSRISEAKFREILDLFCINIKAQNKWYFCDVHN</sequence>
<dbReference type="STRING" id="1071918.SAMN05421544_11631"/>
<evidence type="ECO:0000313" key="2">
    <source>
        <dbReference type="Proteomes" id="UP000198517"/>
    </source>
</evidence>
<keyword evidence="2" id="KW-1185">Reference proteome</keyword>